<name>A0A383V0G0_BLUHO</name>
<dbReference type="AlphaFoldDB" id="A0A383V0G0"/>
<feature type="region of interest" description="Disordered" evidence="1">
    <location>
        <begin position="150"/>
        <end position="198"/>
    </location>
</feature>
<evidence type="ECO:0000256" key="1">
    <source>
        <dbReference type="SAM" id="MobiDB-lite"/>
    </source>
</evidence>
<evidence type="ECO:0000313" key="2">
    <source>
        <dbReference type="EMBL" id="SZF05348.1"/>
    </source>
</evidence>
<evidence type="ECO:0000313" key="3">
    <source>
        <dbReference type="Proteomes" id="UP000275772"/>
    </source>
</evidence>
<sequence>MNISHRIRSALTMTSLHSPSSSTSSEADDSNLHSPPTTPNPGRGRTLTSASSCSTSSIISLPALRLKKTFTNLRGAKQRRKDERYREALAEWAEADEREWQYPTWGGPAKKSRKFSREQRDLLRSWDWHQSTPRTSLELRTRRSSIFDDNISPCTSRQNSLTGRSSSLQGVYTTAGRHQSVSTASSRDRRPCTVCGNE</sequence>
<accession>A0A383V0G0</accession>
<feature type="compositionally biased region" description="Low complexity" evidence="1">
    <location>
        <begin position="40"/>
        <end position="52"/>
    </location>
</feature>
<feature type="region of interest" description="Disordered" evidence="1">
    <location>
        <begin position="1"/>
        <end position="52"/>
    </location>
</feature>
<feature type="compositionally biased region" description="Low complexity" evidence="1">
    <location>
        <begin position="12"/>
        <end position="25"/>
    </location>
</feature>
<dbReference type="EMBL" id="UNSH01000078">
    <property type="protein sequence ID" value="SZF05348.1"/>
    <property type="molecule type" value="Genomic_DNA"/>
</dbReference>
<feature type="compositionally biased region" description="Polar residues" evidence="1">
    <location>
        <begin position="152"/>
        <end position="185"/>
    </location>
</feature>
<dbReference type="Proteomes" id="UP000275772">
    <property type="component" value="Unassembled WGS sequence"/>
</dbReference>
<proteinExistence type="predicted"/>
<organism evidence="2 3">
    <name type="scientific">Blumeria hordei</name>
    <name type="common">Barley powdery mildew</name>
    <name type="synonym">Blumeria graminis f. sp. hordei</name>
    <dbReference type="NCBI Taxonomy" id="2867405"/>
    <lineage>
        <taxon>Eukaryota</taxon>
        <taxon>Fungi</taxon>
        <taxon>Dikarya</taxon>
        <taxon>Ascomycota</taxon>
        <taxon>Pezizomycotina</taxon>
        <taxon>Leotiomycetes</taxon>
        <taxon>Erysiphales</taxon>
        <taxon>Erysiphaceae</taxon>
        <taxon>Blumeria</taxon>
    </lineage>
</organism>
<protein>
    <submittedName>
        <fullName evidence="2">Uncharacterized protein</fullName>
    </submittedName>
</protein>
<dbReference type="VEuPathDB" id="FungiDB:BLGHR1_16150"/>
<reference evidence="2 3" key="1">
    <citation type="submission" date="2017-11" db="EMBL/GenBank/DDBJ databases">
        <authorList>
            <person name="Kracher B."/>
        </authorList>
    </citation>
    <scope>NUCLEOTIDE SEQUENCE [LARGE SCALE GENOMIC DNA]</scope>
    <source>
        <strain evidence="2 3">RACE1</strain>
    </source>
</reference>
<gene>
    <name evidence="2" type="ORF">BLGHR1_16150</name>
</gene>